<reference evidence="1 2" key="2">
    <citation type="journal article" date="2022" name="Mol. Ecol. Resour.">
        <title>The genomes of chicory, endive, great burdock and yacon provide insights into Asteraceae paleo-polyploidization history and plant inulin production.</title>
        <authorList>
            <person name="Fan W."/>
            <person name="Wang S."/>
            <person name="Wang H."/>
            <person name="Wang A."/>
            <person name="Jiang F."/>
            <person name="Liu H."/>
            <person name="Zhao H."/>
            <person name="Xu D."/>
            <person name="Zhang Y."/>
        </authorList>
    </citation>
    <scope>NUCLEOTIDE SEQUENCE [LARGE SCALE GENOMIC DNA]</scope>
    <source>
        <strain evidence="2">cv. Yunnan</strain>
        <tissue evidence="1">Leaves</tissue>
    </source>
</reference>
<evidence type="ECO:0000313" key="1">
    <source>
        <dbReference type="EMBL" id="KAI3793941.1"/>
    </source>
</evidence>
<organism evidence="1 2">
    <name type="scientific">Smallanthus sonchifolius</name>
    <dbReference type="NCBI Taxonomy" id="185202"/>
    <lineage>
        <taxon>Eukaryota</taxon>
        <taxon>Viridiplantae</taxon>
        <taxon>Streptophyta</taxon>
        <taxon>Embryophyta</taxon>
        <taxon>Tracheophyta</taxon>
        <taxon>Spermatophyta</taxon>
        <taxon>Magnoliopsida</taxon>
        <taxon>eudicotyledons</taxon>
        <taxon>Gunneridae</taxon>
        <taxon>Pentapetalae</taxon>
        <taxon>asterids</taxon>
        <taxon>campanulids</taxon>
        <taxon>Asterales</taxon>
        <taxon>Asteraceae</taxon>
        <taxon>Asteroideae</taxon>
        <taxon>Heliantheae alliance</taxon>
        <taxon>Millerieae</taxon>
        <taxon>Smallanthus</taxon>
    </lineage>
</organism>
<dbReference type="Proteomes" id="UP001056120">
    <property type="component" value="Linkage Group LG12"/>
</dbReference>
<dbReference type="EMBL" id="CM042029">
    <property type="protein sequence ID" value="KAI3793941.1"/>
    <property type="molecule type" value="Genomic_DNA"/>
</dbReference>
<evidence type="ECO:0000313" key="2">
    <source>
        <dbReference type="Proteomes" id="UP001056120"/>
    </source>
</evidence>
<accession>A0ACB9HEL6</accession>
<comment type="caution">
    <text evidence="1">The sequence shown here is derived from an EMBL/GenBank/DDBJ whole genome shotgun (WGS) entry which is preliminary data.</text>
</comment>
<name>A0ACB9HEL6_9ASTR</name>
<gene>
    <name evidence="1" type="ORF">L1987_36564</name>
</gene>
<sequence>MLCYVVTILEVFAVEISLISILGTFAILLLADHLFVRVVLWRQRVLPITCAPKIIYNHSSQERTRPARLNDCLSGRRIKSSIEAFVSDFREGTIVGSE</sequence>
<proteinExistence type="predicted"/>
<keyword evidence="2" id="KW-1185">Reference proteome</keyword>
<protein>
    <submittedName>
        <fullName evidence="1">Uncharacterized protein</fullName>
    </submittedName>
</protein>
<reference evidence="2" key="1">
    <citation type="journal article" date="2022" name="Mol. Ecol. Resour.">
        <title>The genomes of chicory, endive, great burdock and yacon provide insights into Asteraceae palaeo-polyploidization history and plant inulin production.</title>
        <authorList>
            <person name="Fan W."/>
            <person name="Wang S."/>
            <person name="Wang H."/>
            <person name="Wang A."/>
            <person name="Jiang F."/>
            <person name="Liu H."/>
            <person name="Zhao H."/>
            <person name="Xu D."/>
            <person name="Zhang Y."/>
        </authorList>
    </citation>
    <scope>NUCLEOTIDE SEQUENCE [LARGE SCALE GENOMIC DNA]</scope>
    <source>
        <strain evidence="2">cv. Yunnan</strain>
    </source>
</reference>